<dbReference type="EMBL" id="JAYFSI010000016">
    <property type="protein sequence ID" value="MEA5366616.1"/>
    <property type="molecule type" value="Genomic_DNA"/>
</dbReference>
<reference evidence="3 4" key="1">
    <citation type="submission" date="2023-12" db="EMBL/GenBank/DDBJ databases">
        <title>Amycolatopsis sp. V23-08.</title>
        <authorList>
            <person name="Somphong A."/>
        </authorList>
    </citation>
    <scope>NUCLEOTIDE SEQUENCE [LARGE SCALE GENOMIC DNA]</scope>
    <source>
        <strain evidence="3 4">V23-08</strain>
    </source>
</reference>
<evidence type="ECO:0000259" key="2">
    <source>
        <dbReference type="Pfam" id="PF10756"/>
    </source>
</evidence>
<name>A0ABU5RJZ1_9PSEU</name>
<dbReference type="InterPro" id="IPR019692">
    <property type="entry name" value="CFP-6_PH"/>
</dbReference>
<keyword evidence="1" id="KW-0472">Membrane</keyword>
<dbReference type="RefSeq" id="WP_323335968.1">
    <property type="nucleotide sequence ID" value="NZ_JAYFSI010000016.1"/>
</dbReference>
<feature type="domain" description="Low molecular weight protein antigen 6 PH" evidence="2">
    <location>
        <begin position="67"/>
        <end position="126"/>
    </location>
</feature>
<evidence type="ECO:0000313" key="4">
    <source>
        <dbReference type="Proteomes" id="UP001304298"/>
    </source>
</evidence>
<protein>
    <submittedName>
        <fullName evidence="3">PH domain-containing protein</fullName>
    </submittedName>
</protein>
<dbReference type="Proteomes" id="UP001304298">
    <property type="component" value="Unassembled WGS sequence"/>
</dbReference>
<keyword evidence="4" id="KW-1185">Reference proteome</keyword>
<keyword evidence="1" id="KW-0812">Transmembrane</keyword>
<feature type="transmembrane region" description="Helical" evidence="1">
    <location>
        <begin position="21"/>
        <end position="38"/>
    </location>
</feature>
<organism evidence="3 4">
    <name type="scientific">Amycolatopsis heterodermiae</name>
    <dbReference type="NCBI Taxonomy" id="3110235"/>
    <lineage>
        <taxon>Bacteria</taxon>
        <taxon>Bacillati</taxon>
        <taxon>Actinomycetota</taxon>
        <taxon>Actinomycetes</taxon>
        <taxon>Pseudonocardiales</taxon>
        <taxon>Pseudonocardiaceae</taxon>
        <taxon>Amycolatopsis</taxon>
    </lineage>
</organism>
<keyword evidence="1" id="KW-1133">Transmembrane helix</keyword>
<feature type="transmembrane region" description="Helical" evidence="1">
    <location>
        <begin position="44"/>
        <end position="66"/>
    </location>
</feature>
<accession>A0ABU5RJZ1</accession>
<evidence type="ECO:0000256" key="1">
    <source>
        <dbReference type="SAM" id="Phobius"/>
    </source>
</evidence>
<dbReference type="Pfam" id="PF10756">
    <property type="entry name" value="bPH_6"/>
    <property type="match status" value="1"/>
</dbReference>
<sequence length="173" mass="18818">MSEWQRISPPEAHRHLAKRNAVVLGAIGLALTWVSFSLGHVSQAIFLLVFIALAGIVMALNALSGIQAGPDGLRLRRLLTVRELPWSAVADVTTAPAQHLGADTSYTALWIVTADDERIQTQVVRYDHPPQGERVSTRSWLKLGPAEFAGVVEELRDAVRQAQEQPGSAEPAQ</sequence>
<proteinExistence type="predicted"/>
<comment type="caution">
    <text evidence="3">The sequence shown here is derived from an EMBL/GenBank/DDBJ whole genome shotgun (WGS) entry which is preliminary data.</text>
</comment>
<evidence type="ECO:0000313" key="3">
    <source>
        <dbReference type="EMBL" id="MEA5366616.1"/>
    </source>
</evidence>
<gene>
    <name evidence="3" type="ORF">VA596_44295</name>
</gene>